<dbReference type="Pfam" id="PF24503">
    <property type="entry name" value="DUF7590"/>
    <property type="match status" value="1"/>
</dbReference>
<feature type="domain" description="Ubiquitin fusion degradation protein UFD1 N-terminal subdomain 1" evidence="3">
    <location>
        <begin position="15"/>
        <end position="88"/>
    </location>
</feature>
<dbReference type="EMBL" id="MCFI01000026">
    <property type="protein sequence ID" value="ORY75447.1"/>
    <property type="molecule type" value="Genomic_DNA"/>
</dbReference>
<evidence type="ECO:0000259" key="5">
    <source>
        <dbReference type="Pfam" id="PF24842"/>
    </source>
</evidence>
<gene>
    <name evidence="6" type="ORF">BCR37DRAFT_389674</name>
</gene>
<dbReference type="Gene3D" id="2.40.40.50">
    <property type="entry name" value="Ubiquitin fusion degradation protein UFD1, N-terminal domain"/>
    <property type="match status" value="1"/>
</dbReference>
<evidence type="ECO:0000259" key="3">
    <source>
        <dbReference type="Pfam" id="PF03152"/>
    </source>
</evidence>
<comment type="similarity">
    <text evidence="1">Belongs to the UFD1 family.</text>
</comment>
<keyword evidence="7" id="KW-1185">Reference proteome</keyword>
<dbReference type="InterPro" id="IPR004854">
    <property type="entry name" value="Ufd1-like"/>
</dbReference>
<dbReference type="OMA" id="ESTCCGV"/>
<keyword evidence="2" id="KW-0833">Ubl conjugation pathway</keyword>
<protein>
    <submittedName>
        <fullName evidence="6">Ubiquitin fusion degradation protein UFD1-domain-containing protein</fullName>
    </submittedName>
</protein>
<dbReference type="GO" id="GO:0034098">
    <property type="term" value="C:VCP-NPL4-UFD1 AAA ATPase complex"/>
    <property type="evidence" value="ECO:0007669"/>
    <property type="project" value="TreeGrafter"/>
</dbReference>
<evidence type="ECO:0000313" key="6">
    <source>
        <dbReference type="EMBL" id="ORY75447.1"/>
    </source>
</evidence>
<dbReference type="GO" id="GO:0006511">
    <property type="term" value="P:ubiquitin-dependent protein catabolic process"/>
    <property type="evidence" value="ECO:0007669"/>
    <property type="project" value="InterPro"/>
</dbReference>
<dbReference type="GO" id="GO:0036503">
    <property type="term" value="P:ERAD pathway"/>
    <property type="evidence" value="ECO:0007669"/>
    <property type="project" value="TreeGrafter"/>
</dbReference>
<evidence type="ECO:0000256" key="2">
    <source>
        <dbReference type="ARBA" id="ARBA00022786"/>
    </source>
</evidence>
<evidence type="ECO:0000313" key="7">
    <source>
        <dbReference type="Proteomes" id="UP000193685"/>
    </source>
</evidence>
<dbReference type="Pfam" id="PF24842">
    <property type="entry name" value="UFD1_N2"/>
    <property type="match status" value="1"/>
</dbReference>
<reference evidence="6 7" key="1">
    <citation type="submission" date="2016-07" db="EMBL/GenBank/DDBJ databases">
        <title>Pervasive Adenine N6-methylation of Active Genes in Fungi.</title>
        <authorList>
            <consortium name="DOE Joint Genome Institute"/>
            <person name="Mondo S.J."/>
            <person name="Dannebaum R.O."/>
            <person name="Kuo R.C."/>
            <person name="Labutti K."/>
            <person name="Haridas S."/>
            <person name="Kuo A."/>
            <person name="Salamov A."/>
            <person name="Ahrendt S.R."/>
            <person name="Lipzen A."/>
            <person name="Sullivan W."/>
            <person name="Andreopoulos W.B."/>
            <person name="Clum A."/>
            <person name="Lindquist E."/>
            <person name="Daum C."/>
            <person name="Ramamoorthy G.K."/>
            <person name="Gryganskyi A."/>
            <person name="Culley D."/>
            <person name="Magnuson J.K."/>
            <person name="James T.Y."/>
            <person name="O'Malley M.A."/>
            <person name="Stajich J.E."/>
            <person name="Spatafora J.W."/>
            <person name="Visel A."/>
            <person name="Grigoriev I.V."/>
        </authorList>
    </citation>
    <scope>NUCLEOTIDE SEQUENCE [LARGE SCALE GENOMIC DNA]</scope>
    <source>
        <strain evidence="6 7">12-1054</strain>
    </source>
</reference>
<dbReference type="PANTHER" id="PTHR12555">
    <property type="entry name" value="UBIQUITIN FUSION DEGRADATON PROTEIN 1"/>
    <property type="match status" value="1"/>
</dbReference>
<evidence type="ECO:0000259" key="4">
    <source>
        <dbReference type="Pfam" id="PF24503"/>
    </source>
</evidence>
<feature type="domain" description="DUF7590" evidence="4">
    <location>
        <begin position="215"/>
        <end position="307"/>
    </location>
</feature>
<dbReference type="Pfam" id="PF03152">
    <property type="entry name" value="UFD1_N1"/>
    <property type="match status" value="1"/>
</dbReference>
<dbReference type="Gene3D" id="3.10.330.10">
    <property type="match status" value="1"/>
</dbReference>
<dbReference type="Pfam" id="PF23580">
    <property type="entry name" value="Znf_XAF1_N"/>
    <property type="match status" value="1"/>
</dbReference>
<dbReference type="OrthoDB" id="193703at2759"/>
<accession>A0A1Y2EVA4</accession>
<name>A0A1Y2EVA4_PROLT</name>
<dbReference type="RefSeq" id="XP_040722320.1">
    <property type="nucleotide sequence ID" value="XM_040870760.1"/>
</dbReference>
<dbReference type="InterPro" id="IPR055418">
    <property type="entry name" value="UFD1_N2"/>
</dbReference>
<organism evidence="6 7">
    <name type="scientific">Protomyces lactucae-debilis</name>
    <dbReference type="NCBI Taxonomy" id="2754530"/>
    <lineage>
        <taxon>Eukaryota</taxon>
        <taxon>Fungi</taxon>
        <taxon>Dikarya</taxon>
        <taxon>Ascomycota</taxon>
        <taxon>Taphrinomycotina</taxon>
        <taxon>Taphrinomycetes</taxon>
        <taxon>Taphrinales</taxon>
        <taxon>Protomycetaceae</taxon>
        <taxon>Protomyces</taxon>
    </lineage>
</organism>
<proteinExistence type="inferred from homology"/>
<sequence>MLQMKQMVLLAVKGSKTLPDASDKCILPQSILEALLQGHAHGQLPSPLTFAVRSHAGRLTHVGVQEFDADEGTVVFPPVVLDNLGITASTRDGKDLRDVAAHQVTITHTILPKGEYVLLRPFASGYSLTTDWKTALEGAFRSAYTCLTKGDIVRLRGRSERFLVDALKPEDAQGVCIVDTDLEVDLTPLSDQHAQETLDANVQQEVAPPLVLGEQVAGSSTAQYTLSTWDRSAPLYISAQAEADAELVMDTHPEPTLHRHIWSDLRGCVRKTIDIFPGNTALQSSDTLYLSITGAHTLTVSQQRQPKTIPETHKQCPNCNEAIPAANLFLHERHCVRNTKRCAVCHQPHAITRPHQHCEVCGEVYEGSSAYHIERLHTPQTSLAAQHRATTCSLRLRGDLSTLGYMDKERGFTPHEVECGARTIQCDVMGCRRLIKLKDVATHQRFHDSQRLTRNLPKCE</sequence>
<feature type="domain" description="Ubiquitin fusion degradation protein UFD1 N-terminal subdomain 2" evidence="5">
    <location>
        <begin position="113"/>
        <end position="188"/>
    </location>
</feature>
<dbReference type="Proteomes" id="UP000193685">
    <property type="component" value="Unassembled WGS sequence"/>
</dbReference>
<dbReference type="GO" id="GO:0031593">
    <property type="term" value="F:polyubiquitin modification-dependent protein binding"/>
    <property type="evidence" value="ECO:0007669"/>
    <property type="project" value="TreeGrafter"/>
</dbReference>
<dbReference type="InterPro" id="IPR055417">
    <property type="entry name" value="UFD1_N1"/>
</dbReference>
<dbReference type="GeneID" id="63787359"/>
<dbReference type="STRING" id="56484.A0A1Y2EVA4"/>
<dbReference type="AlphaFoldDB" id="A0A1Y2EVA4"/>
<dbReference type="PANTHER" id="PTHR12555:SF15">
    <property type="entry name" value="FUSION DEGRADATION PROTEIN (UFD1), PUTATIVE (AFU_ORTHOLOGUE AFUA_4G04640)-RELATED"/>
    <property type="match status" value="1"/>
</dbReference>
<dbReference type="InterPro" id="IPR056012">
    <property type="entry name" value="DUF7590"/>
</dbReference>
<evidence type="ECO:0000256" key="1">
    <source>
        <dbReference type="ARBA" id="ARBA00006043"/>
    </source>
</evidence>
<dbReference type="InterPro" id="IPR042299">
    <property type="entry name" value="Ufd1-like_Nn"/>
</dbReference>
<comment type="caution">
    <text evidence="6">The sequence shown here is derived from an EMBL/GenBank/DDBJ whole genome shotgun (WGS) entry which is preliminary data.</text>
</comment>